<protein>
    <submittedName>
        <fullName evidence="1">Uncharacterized protein</fullName>
    </submittedName>
</protein>
<organism evidence="1 2">
    <name type="scientific">Pelagomonas calceolata</name>
    <dbReference type="NCBI Taxonomy" id="35677"/>
    <lineage>
        <taxon>Eukaryota</taxon>
        <taxon>Sar</taxon>
        <taxon>Stramenopiles</taxon>
        <taxon>Ochrophyta</taxon>
        <taxon>Pelagophyceae</taxon>
        <taxon>Pelagomonadales</taxon>
        <taxon>Pelagomonadaceae</taxon>
        <taxon>Pelagomonas</taxon>
    </lineage>
</organism>
<dbReference type="AlphaFoldDB" id="A0A8J2SWH5"/>
<gene>
    <name evidence="1" type="ORF">PECAL_4P19370</name>
</gene>
<accession>A0A8J2SWH5</accession>
<keyword evidence="2" id="KW-1185">Reference proteome</keyword>
<name>A0A8J2SWH5_9STRA</name>
<evidence type="ECO:0000313" key="1">
    <source>
        <dbReference type="EMBL" id="CAH0374639.1"/>
    </source>
</evidence>
<feature type="non-terminal residue" evidence="1">
    <location>
        <position position="1"/>
    </location>
</feature>
<dbReference type="EMBL" id="CAKKNE010000004">
    <property type="protein sequence ID" value="CAH0374639.1"/>
    <property type="molecule type" value="Genomic_DNA"/>
</dbReference>
<comment type="caution">
    <text evidence="1">The sequence shown here is derived from an EMBL/GenBank/DDBJ whole genome shotgun (WGS) entry which is preliminary data.</text>
</comment>
<reference evidence="1" key="1">
    <citation type="submission" date="2021-11" db="EMBL/GenBank/DDBJ databases">
        <authorList>
            <consortium name="Genoscope - CEA"/>
            <person name="William W."/>
        </authorList>
    </citation>
    <scope>NUCLEOTIDE SEQUENCE</scope>
</reference>
<dbReference type="Proteomes" id="UP000789595">
    <property type="component" value="Unassembled WGS sequence"/>
</dbReference>
<proteinExistence type="predicted"/>
<evidence type="ECO:0000313" key="2">
    <source>
        <dbReference type="Proteomes" id="UP000789595"/>
    </source>
</evidence>
<sequence length="176" mass="19179">REFNLHSRLPAKSLEITTLDRDAALAHAVDERLHAAVEEVLVAAREAVEVEFVEALGLGALGQERADAARRGPVVPLGVLRFDALVERRRRADGVTLLIVDDLGVDVVVRPEHVQAQPALVLRGRSMSAAVSRAKNGGRCRAPGWRCAFVGCGTRFGSRWPLKPSLVWVLLAPRSR</sequence>